<dbReference type="RefSeq" id="WP_150673776.1">
    <property type="nucleotide sequence ID" value="NZ_CABVJE010000022.1"/>
</dbReference>
<evidence type="ECO:0000313" key="2">
    <source>
        <dbReference type="Proteomes" id="UP000327191"/>
    </source>
</evidence>
<evidence type="ECO:0000313" key="1">
    <source>
        <dbReference type="EMBL" id="VVQ18328.1"/>
    </source>
</evidence>
<dbReference type="AlphaFoldDB" id="A0A5E7V9W2"/>
<protein>
    <submittedName>
        <fullName evidence="1">Uncharacterized protein</fullName>
    </submittedName>
</protein>
<dbReference type="Proteomes" id="UP000327191">
    <property type="component" value="Unassembled WGS sequence"/>
</dbReference>
<dbReference type="EMBL" id="CABVJE010000022">
    <property type="protein sequence ID" value="VVQ18328.1"/>
    <property type="molecule type" value="Genomic_DNA"/>
</dbReference>
<proteinExistence type="predicted"/>
<organism evidence="1 2">
    <name type="scientific">Pseudomonas fluorescens</name>
    <dbReference type="NCBI Taxonomy" id="294"/>
    <lineage>
        <taxon>Bacteria</taxon>
        <taxon>Pseudomonadati</taxon>
        <taxon>Pseudomonadota</taxon>
        <taxon>Gammaproteobacteria</taxon>
        <taxon>Pseudomonadales</taxon>
        <taxon>Pseudomonadaceae</taxon>
        <taxon>Pseudomonas</taxon>
    </lineage>
</organism>
<reference evidence="1 2" key="1">
    <citation type="submission" date="2019-09" db="EMBL/GenBank/DDBJ databases">
        <authorList>
            <person name="Chandra G."/>
            <person name="Truman W A."/>
        </authorList>
    </citation>
    <scope>NUCLEOTIDE SEQUENCE [LARGE SCALE GENOMIC DNA]</scope>
    <source>
        <strain evidence="1">PS938</strain>
    </source>
</reference>
<dbReference type="OrthoDB" id="6999206at2"/>
<sequence length="143" mass="16044">MSGQQNPVQLLTTMHNEAASKLDYFILGATLAICAYLAQTNPYAQIGVNKETFLLGSLLVFAASAICGFKRIESTIAALRMNAAALEEKDLQLSAYCLQRLRDSRESHHWYKVRNYLLATGLLCYLVTKVWNSYQSHGWISVH</sequence>
<name>A0A5E7V9W2_PSEFL</name>
<accession>A0A5E7V9W2</accession>
<gene>
    <name evidence="1" type="ORF">PS938_04553</name>
</gene>